<dbReference type="EMBL" id="JANBPW010003276">
    <property type="protein sequence ID" value="KAJ1938141.1"/>
    <property type="molecule type" value="Genomic_DNA"/>
</dbReference>
<sequence>MPKINVVASTAMGDTESAPEWEDSSVCQRCRTAFSFTNRKHHCRHCGKCFCQDCSSNSTPIPKFAIYEPVRVCHGCYLRLKKIVPSTDDQASSSKAKDTTDWSQMDRKTDTQTNAASAGTPDVNDDDEDLKLAIELSLKEAQQQPNYADFMRPTTTAPAAITTAAPAATTAVVSTPAYASQITYPSLTSNEPYPLTSEHGDDMDEEDDPDLRAAIEASLQDVKASTAGPDYLSAPVQSAPVYAETHHSLDFMPHVQEDDSGDEEPLASDERENVQLFESLLIRIRDSGQDIRYDPQIQYLHESIEQLHPKITDAMDHVDQKHKEFIKLHDRILTAIRIYDQLLDKRLRSSSLFSADMAPPSIASYTPAPPSSVYPAATSQSPMPAGHQSYYQAPPAQPAYSPLPQQQQLS</sequence>
<feature type="non-terminal residue" evidence="1">
    <location>
        <position position="410"/>
    </location>
</feature>
<comment type="caution">
    <text evidence="1">The sequence shown here is derived from an EMBL/GenBank/DDBJ whole genome shotgun (WGS) entry which is preliminary data.</text>
</comment>
<evidence type="ECO:0000313" key="2">
    <source>
        <dbReference type="Proteomes" id="UP001150603"/>
    </source>
</evidence>
<keyword evidence="2" id="KW-1185">Reference proteome</keyword>
<gene>
    <name evidence="1" type="primary">VPS27_1</name>
    <name evidence="1" type="ORF">FBU59_004534</name>
</gene>
<proteinExistence type="predicted"/>
<evidence type="ECO:0000313" key="1">
    <source>
        <dbReference type="EMBL" id="KAJ1938141.1"/>
    </source>
</evidence>
<accession>A0ACC1J594</accession>
<dbReference type="Proteomes" id="UP001150603">
    <property type="component" value="Unassembled WGS sequence"/>
</dbReference>
<protein>
    <submittedName>
        <fullName evidence="1">Vacuolar protein-sorting-associated protein 27</fullName>
    </submittedName>
</protein>
<name>A0ACC1J594_9FUNG</name>
<reference evidence="1" key="1">
    <citation type="submission" date="2022-07" db="EMBL/GenBank/DDBJ databases">
        <title>Phylogenomic reconstructions and comparative analyses of Kickxellomycotina fungi.</title>
        <authorList>
            <person name="Reynolds N.K."/>
            <person name="Stajich J.E."/>
            <person name="Barry K."/>
            <person name="Grigoriev I.V."/>
            <person name="Crous P."/>
            <person name="Smith M.E."/>
        </authorList>
    </citation>
    <scope>NUCLEOTIDE SEQUENCE</scope>
    <source>
        <strain evidence="1">NRRL 5244</strain>
    </source>
</reference>
<organism evidence="1 2">
    <name type="scientific">Linderina macrospora</name>
    <dbReference type="NCBI Taxonomy" id="4868"/>
    <lineage>
        <taxon>Eukaryota</taxon>
        <taxon>Fungi</taxon>
        <taxon>Fungi incertae sedis</taxon>
        <taxon>Zoopagomycota</taxon>
        <taxon>Kickxellomycotina</taxon>
        <taxon>Kickxellomycetes</taxon>
        <taxon>Kickxellales</taxon>
        <taxon>Kickxellaceae</taxon>
        <taxon>Linderina</taxon>
    </lineage>
</organism>